<keyword evidence="3 7" id="KW-0540">Nuclease</keyword>
<dbReference type="GO" id="GO:0042781">
    <property type="term" value="F:3'-tRNA processing endoribonuclease activity"/>
    <property type="evidence" value="ECO:0007669"/>
    <property type="project" value="TreeGrafter"/>
</dbReference>
<dbReference type="GO" id="GO:0000049">
    <property type="term" value="F:tRNA binding"/>
    <property type="evidence" value="ECO:0007669"/>
    <property type="project" value="UniProtKB-UniRule"/>
</dbReference>
<dbReference type="InterPro" id="IPR020539">
    <property type="entry name" value="RNase_P_CS"/>
</dbReference>
<comment type="subunit">
    <text evidence="7">Consists of a catalytic RNA component (M1 or rnpB) and a protein subunit.</text>
</comment>
<comment type="caution">
    <text evidence="9">The sequence shown here is derived from an EMBL/GenBank/DDBJ whole genome shotgun (WGS) entry which is preliminary data.</text>
</comment>
<dbReference type="SUPFAM" id="SSF54211">
    <property type="entry name" value="Ribosomal protein S5 domain 2-like"/>
    <property type="match status" value="1"/>
</dbReference>
<sequence length="112" mass="12813">MGQSGFPRKRRLIRRRDFLQAQARGKKFHTPHFGVCLALKEGDGPRLGLVVGRKVGPAVQRNRVKRLLREFFRRHQELFPPADIVLMAKKGAAQLTYAQVEEELRPVLLSSL</sequence>
<dbReference type="NCBIfam" id="TIGR00188">
    <property type="entry name" value="rnpA"/>
    <property type="match status" value="1"/>
</dbReference>
<evidence type="ECO:0000256" key="2">
    <source>
        <dbReference type="ARBA" id="ARBA00022694"/>
    </source>
</evidence>
<dbReference type="EC" id="3.1.26.5" evidence="7 8"/>
<gene>
    <name evidence="7 9" type="primary">rnpA</name>
    <name evidence="9" type="ORF">ENW48_05820</name>
</gene>
<name>A0A7C5EM14_9BACT</name>
<protein>
    <recommendedName>
        <fullName evidence="7 8">Ribonuclease P protein component</fullName>
        <shortName evidence="7">RNase P protein</shortName>
        <shortName evidence="7">RNaseP protein</shortName>
        <ecNumber evidence="7 8">3.1.26.5</ecNumber>
    </recommendedName>
    <alternativeName>
        <fullName evidence="7">Protein C5</fullName>
    </alternativeName>
</protein>
<dbReference type="GO" id="GO:0004526">
    <property type="term" value="F:ribonuclease P activity"/>
    <property type="evidence" value="ECO:0007669"/>
    <property type="project" value="UniProtKB-UniRule"/>
</dbReference>
<comment type="similarity">
    <text evidence="7">Belongs to the RnpA family.</text>
</comment>
<keyword evidence="6 7" id="KW-0694">RNA-binding</keyword>
<evidence type="ECO:0000256" key="4">
    <source>
        <dbReference type="ARBA" id="ARBA00022759"/>
    </source>
</evidence>
<dbReference type="InterPro" id="IPR014721">
    <property type="entry name" value="Ribsml_uS5_D2-typ_fold_subgr"/>
</dbReference>
<proteinExistence type="inferred from homology"/>
<dbReference type="GO" id="GO:0030677">
    <property type="term" value="C:ribonuclease P complex"/>
    <property type="evidence" value="ECO:0007669"/>
    <property type="project" value="TreeGrafter"/>
</dbReference>
<organism evidence="9">
    <name type="scientific">Desulfobacca acetoxidans</name>
    <dbReference type="NCBI Taxonomy" id="60893"/>
    <lineage>
        <taxon>Bacteria</taxon>
        <taxon>Pseudomonadati</taxon>
        <taxon>Thermodesulfobacteriota</taxon>
        <taxon>Desulfobaccia</taxon>
        <taxon>Desulfobaccales</taxon>
        <taxon>Desulfobaccaceae</taxon>
        <taxon>Desulfobacca</taxon>
    </lineage>
</organism>
<dbReference type="PANTHER" id="PTHR33992:SF1">
    <property type="entry name" value="RIBONUCLEASE P PROTEIN COMPONENT"/>
    <property type="match status" value="1"/>
</dbReference>
<dbReference type="Pfam" id="PF00825">
    <property type="entry name" value="Ribonuclease_P"/>
    <property type="match status" value="1"/>
</dbReference>
<accession>A0A7C5EM14</accession>
<evidence type="ECO:0000256" key="1">
    <source>
        <dbReference type="ARBA" id="ARBA00002663"/>
    </source>
</evidence>
<keyword evidence="5 7" id="KW-0378">Hydrolase</keyword>
<dbReference type="Gene3D" id="3.30.230.10">
    <property type="match status" value="1"/>
</dbReference>
<comment type="catalytic activity">
    <reaction evidence="7">
        <text>Endonucleolytic cleavage of RNA, removing 5'-extranucleotides from tRNA precursor.</text>
        <dbReference type="EC" id="3.1.26.5"/>
    </reaction>
</comment>
<evidence type="ECO:0000256" key="5">
    <source>
        <dbReference type="ARBA" id="ARBA00022801"/>
    </source>
</evidence>
<keyword evidence="4 7" id="KW-0255">Endonuclease</keyword>
<comment type="function">
    <text evidence="1 7">RNaseP catalyzes the removal of the 5'-leader sequence from pre-tRNA to produce the mature 5'-terminus. It can also cleave other RNA substrates such as 4.5S RNA. The protein component plays an auxiliary but essential role in vivo by binding to the 5'-leader sequence and broadening the substrate specificity of the ribozyme.</text>
</comment>
<dbReference type="EMBL" id="DTKJ01000042">
    <property type="protein sequence ID" value="HGZ11717.1"/>
    <property type="molecule type" value="Genomic_DNA"/>
</dbReference>
<keyword evidence="2 7" id="KW-0819">tRNA processing</keyword>
<dbReference type="InterPro" id="IPR000100">
    <property type="entry name" value="RNase_P"/>
</dbReference>
<dbReference type="HAMAP" id="MF_00227">
    <property type="entry name" value="RNase_P"/>
    <property type="match status" value="1"/>
</dbReference>
<dbReference type="PANTHER" id="PTHR33992">
    <property type="entry name" value="RIBONUCLEASE P PROTEIN COMPONENT"/>
    <property type="match status" value="1"/>
</dbReference>
<evidence type="ECO:0000313" key="9">
    <source>
        <dbReference type="EMBL" id="HGZ11717.1"/>
    </source>
</evidence>
<evidence type="ECO:0000256" key="3">
    <source>
        <dbReference type="ARBA" id="ARBA00022722"/>
    </source>
</evidence>
<reference evidence="9" key="1">
    <citation type="journal article" date="2020" name="mSystems">
        <title>Genome- and Community-Level Interaction Insights into Carbon Utilization and Element Cycling Functions of Hydrothermarchaeota in Hydrothermal Sediment.</title>
        <authorList>
            <person name="Zhou Z."/>
            <person name="Liu Y."/>
            <person name="Xu W."/>
            <person name="Pan J."/>
            <person name="Luo Z.H."/>
            <person name="Li M."/>
        </authorList>
    </citation>
    <scope>NUCLEOTIDE SEQUENCE [LARGE SCALE GENOMIC DNA]</scope>
    <source>
        <strain evidence="9">SpSt-853</strain>
    </source>
</reference>
<dbReference type="AlphaFoldDB" id="A0A7C5EM14"/>
<dbReference type="InterPro" id="IPR020568">
    <property type="entry name" value="Ribosomal_Su5_D2-typ_SF"/>
</dbReference>
<dbReference type="PROSITE" id="PS00648">
    <property type="entry name" value="RIBONUCLEASE_P"/>
    <property type="match status" value="1"/>
</dbReference>
<evidence type="ECO:0000256" key="8">
    <source>
        <dbReference type="NCBIfam" id="TIGR00188"/>
    </source>
</evidence>
<evidence type="ECO:0000256" key="6">
    <source>
        <dbReference type="ARBA" id="ARBA00022884"/>
    </source>
</evidence>
<dbReference type="GO" id="GO:0001682">
    <property type="term" value="P:tRNA 5'-leader removal"/>
    <property type="evidence" value="ECO:0007669"/>
    <property type="project" value="UniProtKB-UniRule"/>
</dbReference>
<evidence type="ECO:0000256" key="7">
    <source>
        <dbReference type="HAMAP-Rule" id="MF_00227"/>
    </source>
</evidence>